<reference evidence="1 2" key="1">
    <citation type="submission" date="2013-02" db="EMBL/GenBank/DDBJ databases">
        <title>Whole genome shotgun sequence of Gordonia paraffinivorans NBRC 108238.</title>
        <authorList>
            <person name="Isaki-Nakamura S."/>
            <person name="Hosoyama A."/>
            <person name="Tsuchikane K."/>
            <person name="Ando Y."/>
            <person name="Baba S."/>
            <person name="Ohji S."/>
            <person name="Hamada M."/>
            <person name="Tamura T."/>
            <person name="Yamazoe A."/>
            <person name="Yamazaki S."/>
            <person name="Fujita N."/>
        </authorList>
    </citation>
    <scope>NUCLEOTIDE SEQUENCE [LARGE SCALE GENOMIC DNA]</scope>
    <source>
        <strain evidence="1 2">NBRC 108238</strain>
    </source>
</reference>
<protein>
    <submittedName>
        <fullName evidence="1">Uncharacterized protein</fullName>
    </submittedName>
</protein>
<evidence type="ECO:0000313" key="1">
    <source>
        <dbReference type="EMBL" id="GAC83351.1"/>
    </source>
</evidence>
<accession>A0ABQ0IID3</accession>
<organism evidence="1 2">
    <name type="scientific">Gordonia paraffinivorans NBRC 108238</name>
    <dbReference type="NCBI Taxonomy" id="1223543"/>
    <lineage>
        <taxon>Bacteria</taxon>
        <taxon>Bacillati</taxon>
        <taxon>Actinomycetota</taxon>
        <taxon>Actinomycetes</taxon>
        <taxon>Mycobacteriales</taxon>
        <taxon>Gordoniaceae</taxon>
        <taxon>Gordonia</taxon>
    </lineage>
</organism>
<gene>
    <name evidence="1" type="ORF">GP2_011_00780</name>
</gene>
<sequence>MSRAQGADLVLHLVPGQGNAEQFAVISWDGSELVALPQPPSADRTGAQEPGVWYLGSSHGRQDSVACRTPGEIAMVRLTAATSEGVPVPGGGRREENFFTFSGDSWQPAGSDNQADTSFSYSWNAHENAFRCDDQGTRP</sequence>
<dbReference type="Proteomes" id="UP000035021">
    <property type="component" value="Unassembled WGS sequence"/>
</dbReference>
<evidence type="ECO:0000313" key="2">
    <source>
        <dbReference type="Proteomes" id="UP000035021"/>
    </source>
</evidence>
<name>A0ABQ0IID3_9ACTN</name>
<dbReference type="RefSeq" id="WP_006899586.1">
    <property type="nucleotide sequence ID" value="NZ_BAOQ01000011.1"/>
</dbReference>
<dbReference type="EMBL" id="BAOQ01000011">
    <property type="protein sequence ID" value="GAC83351.1"/>
    <property type="molecule type" value="Genomic_DNA"/>
</dbReference>
<proteinExistence type="predicted"/>
<comment type="caution">
    <text evidence="1">The sequence shown here is derived from an EMBL/GenBank/DDBJ whole genome shotgun (WGS) entry which is preliminary data.</text>
</comment>
<keyword evidence="2" id="KW-1185">Reference proteome</keyword>